<keyword evidence="3 6" id="KW-0067">ATP-binding</keyword>
<dbReference type="InterPro" id="IPR056546">
    <property type="entry name" value="MreB_MamK-like"/>
</dbReference>
<name>A0A9D2C5N8_9FIRM</name>
<proteinExistence type="inferred from homology"/>
<comment type="subcellular location">
    <subcellularLocation>
        <location evidence="6">Cytoplasm</location>
    </subcellularLocation>
    <text evidence="6">Membrane-associated.</text>
</comment>
<dbReference type="AlphaFoldDB" id="A0A9D2C5N8"/>
<evidence type="ECO:0000256" key="2">
    <source>
        <dbReference type="ARBA" id="ARBA00022741"/>
    </source>
</evidence>
<dbReference type="InterPro" id="IPR004753">
    <property type="entry name" value="MreB"/>
</dbReference>
<evidence type="ECO:0000313" key="8">
    <source>
        <dbReference type="Proteomes" id="UP000824007"/>
    </source>
</evidence>
<dbReference type="EMBL" id="DXDD01000001">
    <property type="protein sequence ID" value="HIY59095.1"/>
    <property type="molecule type" value="Genomic_DNA"/>
</dbReference>
<feature type="binding site" evidence="6">
    <location>
        <begin position="204"/>
        <end position="207"/>
    </location>
    <ligand>
        <name>ATP</name>
        <dbReference type="ChEBI" id="CHEBI:30616"/>
    </ligand>
</feature>
<dbReference type="Proteomes" id="UP000824007">
    <property type="component" value="Unassembled WGS sequence"/>
</dbReference>
<comment type="similarity">
    <text evidence="5 6">Belongs to the FtsA/MreB family.</text>
</comment>
<organism evidence="7 8">
    <name type="scientific">Candidatus Eisenbergiella pullistercoris</name>
    <dbReference type="NCBI Taxonomy" id="2838555"/>
    <lineage>
        <taxon>Bacteria</taxon>
        <taxon>Bacillati</taxon>
        <taxon>Bacillota</taxon>
        <taxon>Clostridia</taxon>
        <taxon>Lachnospirales</taxon>
        <taxon>Lachnospiraceae</taxon>
        <taxon>Eisenbergiella</taxon>
    </lineage>
</organism>
<dbReference type="GO" id="GO:0008360">
    <property type="term" value="P:regulation of cell shape"/>
    <property type="evidence" value="ECO:0007669"/>
    <property type="project" value="UniProtKB-UniRule"/>
</dbReference>
<dbReference type="Pfam" id="PF06723">
    <property type="entry name" value="MreB_Mbl"/>
    <property type="match status" value="1"/>
</dbReference>
<accession>A0A9D2C5N8</accession>
<comment type="subunit">
    <text evidence="6">Forms polymers.</text>
</comment>
<evidence type="ECO:0000256" key="3">
    <source>
        <dbReference type="ARBA" id="ARBA00022840"/>
    </source>
</evidence>
<dbReference type="GO" id="GO:0005524">
    <property type="term" value="F:ATP binding"/>
    <property type="evidence" value="ECO:0007669"/>
    <property type="project" value="UniProtKB-KW"/>
</dbReference>
<comment type="caution">
    <text evidence="7">The sequence shown here is derived from an EMBL/GenBank/DDBJ whole genome shotgun (WGS) entry which is preliminary data.</text>
</comment>
<evidence type="ECO:0000256" key="6">
    <source>
        <dbReference type="HAMAP-Rule" id="MF_02207"/>
    </source>
</evidence>
<evidence type="ECO:0000256" key="1">
    <source>
        <dbReference type="ARBA" id="ARBA00022490"/>
    </source>
</evidence>
<dbReference type="PANTHER" id="PTHR42749">
    <property type="entry name" value="CELL SHAPE-DETERMINING PROTEIN MREB"/>
    <property type="match status" value="1"/>
</dbReference>
<dbReference type="GO" id="GO:0005737">
    <property type="term" value="C:cytoplasm"/>
    <property type="evidence" value="ECO:0007669"/>
    <property type="project" value="UniProtKB-SubCell"/>
</dbReference>
<gene>
    <name evidence="6" type="primary">mreB</name>
    <name evidence="7" type="ORF">H9831_00200</name>
</gene>
<evidence type="ECO:0000256" key="5">
    <source>
        <dbReference type="ARBA" id="ARBA00023458"/>
    </source>
</evidence>
<dbReference type="HAMAP" id="MF_02207">
    <property type="entry name" value="MreB"/>
    <property type="match status" value="1"/>
</dbReference>
<comment type="caution">
    <text evidence="6">Lacks conserved residue(s) required for the propagation of feature annotation.</text>
</comment>
<dbReference type="CDD" id="cd10225">
    <property type="entry name" value="ASKHA_NBD_MreB-like"/>
    <property type="match status" value="1"/>
</dbReference>
<evidence type="ECO:0000256" key="4">
    <source>
        <dbReference type="ARBA" id="ARBA00022960"/>
    </source>
</evidence>
<dbReference type="PANTHER" id="PTHR42749:SF1">
    <property type="entry name" value="CELL SHAPE-DETERMINING PROTEIN MREB"/>
    <property type="match status" value="1"/>
</dbReference>
<dbReference type="NCBIfam" id="NF010539">
    <property type="entry name" value="PRK13927.1"/>
    <property type="match status" value="1"/>
</dbReference>
<sequence length="336" mass="36399">MSTNAFGIDLGTSNIKIYSAADDHIMIEKNMIAIQNKKNIFAYGDSAYEMYEKAPGNIQISYPLMNGVIADIRNMETLVRFFITDISKGNVKPADYYIAVPTDITEVEKRAFYDLIKDAGVKAKKIMVVEKAVADGLGLDIDVKNSQGVLVVNVGHDTTEVSILSLGGIVLSRLIKTGGLKFDEAIRGAVRKEYGLLIGGKTAESIKKSLVAMEEAGTGAQVFGRDIVTGLPVEREIPSDLVVSCLEEHFNAIIDCVKLILERTPPELGADIYRHGIYLTGGASQVSHLADRLKNSTGLKVNVAERPVESVVLGLAKILNDDNYKSVAYAIEGMGK</sequence>
<dbReference type="GO" id="GO:0000902">
    <property type="term" value="P:cell morphogenesis"/>
    <property type="evidence" value="ECO:0007669"/>
    <property type="project" value="InterPro"/>
</dbReference>
<comment type="function">
    <text evidence="6">Forms membrane-associated dynamic filaments that are essential for cell shape determination. Acts by regulating cell wall synthesis and cell elongation, and thus cell shape. A feedback loop between cell geometry and MreB localization may maintain elongated cell shape by targeting cell wall growth to regions of negative cell wall curvature.</text>
</comment>
<evidence type="ECO:0000313" key="7">
    <source>
        <dbReference type="EMBL" id="HIY59095.1"/>
    </source>
</evidence>
<dbReference type="PRINTS" id="PR01652">
    <property type="entry name" value="SHAPEPROTEIN"/>
</dbReference>
<reference evidence="7" key="2">
    <citation type="submission" date="2021-04" db="EMBL/GenBank/DDBJ databases">
        <authorList>
            <person name="Gilroy R."/>
        </authorList>
    </citation>
    <scope>NUCLEOTIDE SEQUENCE</scope>
    <source>
        <strain evidence="7">ChiSxjej3B15-24422</strain>
    </source>
</reference>
<keyword evidence="1 6" id="KW-0963">Cytoplasm</keyword>
<keyword evidence="2 6" id="KW-0547">Nucleotide-binding</keyword>
<protein>
    <recommendedName>
        <fullName evidence="6">Cell shape-determining protein MreB</fullName>
    </recommendedName>
</protein>
<dbReference type="SUPFAM" id="SSF53067">
    <property type="entry name" value="Actin-like ATPase domain"/>
    <property type="match status" value="2"/>
</dbReference>
<dbReference type="Gene3D" id="3.30.420.40">
    <property type="match status" value="3"/>
</dbReference>
<dbReference type="InterPro" id="IPR043129">
    <property type="entry name" value="ATPase_NBD"/>
</dbReference>
<reference evidence="7" key="1">
    <citation type="journal article" date="2021" name="PeerJ">
        <title>Extensive microbial diversity within the chicken gut microbiome revealed by metagenomics and culture.</title>
        <authorList>
            <person name="Gilroy R."/>
            <person name="Ravi A."/>
            <person name="Getino M."/>
            <person name="Pursley I."/>
            <person name="Horton D.L."/>
            <person name="Alikhan N.F."/>
            <person name="Baker D."/>
            <person name="Gharbi K."/>
            <person name="Hall N."/>
            <person name="Watson M."/>
            <person name="Adriaenssens E.M."/>
            <person name="Foster-Nyarko E."/>
            <person name="Jarju S."/>
            <person name="Secka A."/>
            <person name="Antonio M."/>
            <person name="Oren A."/>
            <person name="Chaudhuri R.R."/>
            <person name="La Ragione R."/>
            <person name="Hildebrand F."/>
            <person name="Pallen M.J."/>
        </authorList>
    </citation>
    <scope>NUCLEOTIDE SEQUENCE</scope>
    <source>
        <strain evidence="7">ChiSxjej3B15-24422</strain>
    </source>
</reference>
<keyword evidence="4 6" id="KW-0133">Cell shape</keyword>